<dbReference type="InterPro" id="IPR002035">
    <property type="entry name" value="VWF_A"/>
</dbReference>
<feature type="signal peptide" evidence="1">
    <location>
        <begin position="1"/>
        <end position="18"/>
    </location>
</feature>
<dbReference type="PROSITE" id="PS50234">
    <property type="entry name" value="VWFA"/>
    <property type="match status" value="1"/>
</dbReference>
<name>A0A8B6F0V4_MYTGA</name>
<accession>A0A8B6F0V4</accession>
<protein>
    <recommendedName>
        <fullName evidence="2">VWFA domain-containing protein</fullName>
    </recommendedName>
</protein>
<dbReference type="OrthoDB" id="6022609at2759"/>
<dbReference type="AlphaFoldDB" id="A0A8B6F0V4"/>
<dbReference type="PANTHER" id="PTHR24020">
    <property type="entry name" value="COLLAGEN ALPHA"/>
    <property type="match status" value="1"/>
</dbReference>
<organism evidence="3 4">
    <name type="scientific">Mytilus galloprovincialis</name>
    <name type="common">Mediterranean mussel</name>
    <dbReference type="NCBI Taxonomy" id="29158"/>
    <lineage>
        <taxon>Eukaryota</taxon>
        <taxon>Metazoa</taxon>
        <taxon>Spiralia</taxon>
        <taxon>Lophotrochozoa</taxon>
        <taxon>Mollusca</taxon>
        <taxon>Bivalvia</taxon>
        <taxon>Autobranchia</taxon>
        <taxon>Pteriomorphia</taxon>
        <taxon>Mytilida</taxon>
        <taxon>Mytiloidea</taxon>
        <taxon>Mytilidae</taxon>
        <taxon>Mytilinae</taxon>
        <taxon>Mytilus</taxon>
    </lineage>
</organism>
<dbReference type="Gene3D" id="3.40.50.410">
    <property type="entry name" value="von Willebrand factor, type A domain"/>
    <property type="match status" value="1"/>
</dbReference>
<keyword evidence="4" id="KW-1185">Reference proteome</keyword>
<proteinExistence type="predicted"/>
<evidence type="ECO:0000313" key="3">
    <source>
        <dbReference type="EMBL" id="VDI41355.1"/>
    </source>
</evidence>
<evidence type="ECO:0000259" key="2">
    <source>
        <dbReference type="PROSITE" id="PS50234"/>
    </source>
</evidence>
<keyword evidence="1" id="KW-0732">Signal</keyword>
<dbReference type="EMBL" id="UYJE01005887">
    <property type="protein sequence ID" value="VDI41355.1"/>
    <property type="molecule type" value="Genomic_DNA"/>
</dbReference>
<feature type="chain" id="PRO_5032943217" description="VWFA domain-containing protein" evidence="1">
    <location>
        <begin position="19"/>
        <end position="353"/>
    </location>
</feature>
<dbReference type="Pfam" id="PF00092">
    <property type="entry name" value="VWA"/>
    <property type="match status" value="1"/>
</dbReference>
<gene>
    <name evidence="3" type="ORF">MGAL_10B004569</name>
</gene>
<evidence type="ECO:0000256" key="1">
    <source>
        <dbReference type="SAM" id="SignalP"/>
    </source>
</evidence>
<sequence length="353" mass="38275">MFFLTVVKVLVILAATEAHYHYTPKCNAVADIIFVYDTSGSIGNPNDPSNFNDMKMFMTEFVDSFNTVGVTGTQFAALCFSTLPIKHFYLNENNNDPDPKQATKDDIAAFPIGPNGATAIGDALQEVSTDFLTQANGIGRTCAQCFVILITDGTQNAGVADPVSEANGLRAKNCIVFVVSVGLANSPQIEAIAGGPDNVFNVDQFGDLKTIVQEFVQAVCKNAACTTDSDNNGGGYSNNYKKTYSHGYYGGATKPNYNGGYSDNYGKSYSYGGATYPSNNGGNSDNYGKSYSHGGVNTNMNPAPMPNWTPTSYPKYLNQRNNLRNLISRYGYGYNNQPKPSYNHYVYPGQYKK</sequence>
<dbReference type="InterPro" id="IPR050525">
    <property type="entry name" value="ECM_Assembly_Org"/>
</dbReference>
<dbReference type="SUPFAM" id="SSF53300">
    <property type="entry name" value="vWA-like"/>
    <property type="match status" value="1"/>
</dbReference>
<dbReference type="PANTHER" id="PTHR24020:SF84">
    <property type="entry name" value="VWFA DOMAIN-CONTAINING PROTEIN"/>
    <property type="match status" value="1"/>
</dbReference>
<reference evidence="3" key="1">
    <citation type="submission" date="2018-11" db="EMBL/GenBank/DDBJ databases">
        <authorList>
            <person name="Alioto T."/>
            <person name="Alioto T."/>
        </authorList>
    </citation>
    <scope>NUCLEOTIDE SEQUENCE</scope>
</reference>
<dbReference type="InterPro" id="IPR036465">
    <property type="entry name" value="vWFA_dom_sf"/>
</dbReference>
<dbReference type="SMART" id="SM00327">
    <property type="entry name" value="VWA"/>
    <property type="match status" value="1"/>
</dbReference>
<comment type="caution">
    <text evidence="3">The sequence shown here is derived from an EMBL/GenBank/DDBJ whole genome shotgun (WGS) entry which is preliminary data.</text>
</comment>
<feature type="domain" description="VWFA" evidence="2">
    <location>
        <begin position="31"/>
        <end position="215"/>
    </location>
</feature>
<dbReference type="Proteomes" id="UP000596742">
    <property type="component" value="Unassembled WGS sequence"/>
</dbReference>
<evidence type="ECO:0000313" key="4">
    <source>
        <dbReference type="Proteomes" id="UP000596742"/>
    </source>
</evidence>